<accession>A0A485L120</accession>
<evidence type="ECO:0000259" key="2">
    <source>
        <dbReference type="Pfam" id="PF20179"/>
    </source>
</evidence>
<sequence length="276" mass="30018">MPRLCSGTAGFVVNVKAIQVEFVDDVIALATMAVMLVSTDGRTEHLDTAPRHPIFLRHCTFVCSCAMIVQPVPFDAEVALRGVVDIPNFLPLVPFQRLPLAPATTWVDYYSARGIDATSPMAPLASYHLTVMYICHQLGLLAPSTSTNDAIVIKHVHLRGAEVEVRALLPLWNELSAFIPAHDHLKLTMVGPAVERCSRAFDRHDNNGGLLTLTFVPGLYHDSKLPPPDVAIALKFALRQSKRTSCLEHSIGLAAPRRHSSAPSTISPAHAKARSS</sequence>
<evidence type="ECO:0000256" key="1">
    <source>
        <dbReference type="SAM" id="MobiDB-lite"/>
    </source>
</evidence>
<dbReference type="Pfam" id="PF20179">
    <property type="entry name" value="MSS51_C"/>
    <property type="match status" value="1"/>
</dbReference>
<evidence type="ECO:0000313" key="4">
    <source>
        <dbReference type="EMBL" id="VFT91082.1"/>
    </source>
</evidence>
<reference evidence="3" key="2">
    <citation type="submission" date="2019-06" db="EMBL/GenBank/DDBJ databases">
        <title>Genomics analysis of Aphanomyces spp. identifies a new class of oomycete effector associated with host adaptation.</title>
        <authorList>
            <person name="Gaulin E."/>
        </authorList>
    </citation>
    <scope>NUCLEOTIDE SEQUENCE</scope>
    <source>
        <strain evidence="3">CBS 578.67</strain>
    </source>
</reference>
<dbReference type="InterPro" id="IPR046824">
    <property type="entry name" value="Mss51-like_C"/>
</dbReference>
<feature type="domain" description="Mitochondrial splicing suppressor 51-like C-terminal" evidence="2">
    <location>
        <begin position="129"/>
        <end position="238"/>
    </location>
</feature>
<name>A0A485L120_9STRA</name>
<reference evidence="4" key="1">
    <citation type="submission" date="2019-03" db="EMBL/GenBank/DDBJ databases">
        <authorList>
            <person name="Gaulin E."/>
            <person name="Dumas B."/>
        </authorList>
    </citation>
    <scope>NUCLEOTIDE SEQUENCE [LARGE SCALE GENOMIC DNA]</scope>
    <source>
        <strain evidence="4">CBS 568.67</strain>
    </source>
</reference>
<organism evidence="4 5">
    <name type="scientific">Aphanomyces stellatus</name>
    <dbReference type="NCBI Taxonomy" id="120398"/>
    <lineage>
        <taxon>Eukaryota</taxon>
        <taxon>Sar</taxon>
        <taxon>Stramenopiles</taxon>
        <taxon>Oomycota</taxon>
        <taxon>Saprolegniomycetes</taxon>
        <taxon>Saprolegniales</taxon>
        <taxon>Verrucalvaceae</taxon>
        <taxon>Aphanomyces</taxon>
    </lineage>
</organism>
<dbReference type="EMBL" id="VJMH01005532">
    <property type="protein sequence ID" value="KAF0694915.1"/>
    <property type="molecule type" value="Genomic_DNA"/>
</dbReference>
<evidence type="ECO:0000313" key="5">
    <source>
        <dbReference type="Proteomes" id="UP000332933"/>
    </source>
</evidence>
<gene>
    <name evidence="4" type="primary">Aste57867_14257</name>
    <name evidence="3" type="ORF">As57867_014206</name>
    <name evidence="4" type="ORF">ASTE57867_14257</name>
</gene>
<dbReference type="AlphaFoldDB" id="A0A485L120"/>
<protein>
    <submittedName>
        <fullName evidence="4">Aste57867_14257 protein</fullName>
    </submittedName>
</protein>
<proteinExistence type="predicted"/>
<keyword evidence="5" id="KW-1185">Reference proteome</keyword>
<feature type="region of interest" description="Disordered" evidence="1">
    <location>
        <begin position="257"/>
        <end position="276"/>
    </location>
</feature>
<dbReference type="EMBL" id="CAADRA010005553">
    <property type="protein sequence ID" value="VFT91082.1"/>
    <property type="molecule type" value="Genomic_DNA"/>
</dbReference>
<dbReference type="Proteomes" id="UP000332933">
    <property type="component" value="Unassembled WGS sequence"/>
</dbReference>
<evidence type="ECO:0000313" key="3">
    <source>
        <dbReference type="EMBL" id="KAF0694915.1"/>
    </source>
</evidence>